<evidence type="ECO:0000313" key="3">
    <source>
        <dbReference type="Proteomes" id="UP000001548"/>
    </source>
</evidence>
<organism evidence="2 3">
    <name type="scientific">Giardia intestinalis (strain ATCC 50803 / WB clone C6)</name>
    <name type="common">Giardia lamblia</name>
    <dbReference type="NCBI Taxonomy" id="184922"/>
    <lineage>
        <taxon>Eukaryota</taxon>
        <taxon>Metamonada</taxon>
        <taxon>Diplomonadida</taxon>
        <taxon>Hexamitidae</taxon>
        <taxon>Giardiinae</taxon>
        <taxon>Giardia</taxon>
    </lineage>
</organism>
<dbReference type="HOGENOM" id="CLU_263270_0_0_1"/>
<feature type="region of interest" description="Disordered" evidence="1">
    <location>
        <begin position="669"/>
        <end position="692"/>
    </location>
</feature>
<evidence type="ECO:0000313" key="2">
    <source>
        <dbReference type="EMBL" id="KAE8303188.1"/>
    </source>
</evidence>
<evidence type="ECO:0000256" key="1">
    <source>
        <dbReference type="SAM" id="MobiDB-lite"/>
    </source>
</evidence>
<feature type="compositionally biased region" description="Polar residues" evidence="1">
    <location>
        <begin position="563"/>
        <end position="597"/>
    </location>
</feature>
<dbReference type="KEGG" id="gla:GL50803_0015993"/>
<accession>A8B3L5</accession>
<sequence length="1279" mass="142636">MLTITRERLFPRSSGTTEGPANLRVIGVHSGPCVLDVGTETSPRFLLVREIICRLQNQRCIFSEILLHDHQHNKSATLLSSLPSTSRILSAAISPNGHLLAISTVTRDWGARYQYTITVTNLKQQGLTASIRLRSPADVCFPGDSSYLLLLTYIPVLTKLFIKRTRLQTQQLIIRPVADSLHIFGEALHVQGSPPYVLIIELPTAANKYIDVNGMRHMYARLLGQLDARGSTQLLVLRLYRWYNNQLNEIRRLPVTIPARYKVHPFPSRGSIQCKSVLIDLVTTPQPIAIFSCHSLGCTMIKICACLTASIFTFSLATPLQKVTEDAPRTAFQANAPHEKTLPAERDSTYLFNYEYVTATLHKFILLVHANYLLFIQPFSLSTAQLVIVALPSYGSMYIAYSALLPFQVCNFQAYYALKQFSKLPPVSSYISKYQSQAQYLLHYMALSLVDLSKEQILTDMHAARTTIDRMLEYVISPMSGSGGYADTPFGFISYAELASVYMHTRVRQIAGLPEAPKLDVEALCGWTGLNKENYPDVGMDSLHPTSLLSSLITLALNDPKSGASTLARTTSKATDSTPSPHTHQDVSATNLSTSRRLANPARIPSAMHTCQTDYTDEPRSPGEPSIPPIVVAPPTLTDLNALHSEVHSVNDSPDNFLTSTVTTSVADTTAFDELDEQPPQKRSGPRHKELSIDTLVSQRKVLLSQFQRKRKKQKQAADLDSSVTSVVSKKSMSSKLTSQFTPMIEAKDLEQKSLESDCASLSLELTYLSRPISGSINFPMQSTIDLTGLLKCIPQPSYTFYLKDIDEICHLSRSWRYSVIPSYCSSAEGWSTKVTFAAFDMLLQRQLDLTVDLSQLAINLCHPRPKDMCACLYEARLLRLNHKLVLLYHRYTRLLHINLLTIASDINTPSFSDSSQLHSIHVEWWKRLLSKLRTHCMLEYSTLVGCLLEKVSISLKTSNPSDSNAIQFSLLALKGILLNTQKANTSYPCSLAINLYSNPLHVFLHSVTQDKILTSSPWSKCTTMYAAHSYLHISNTLEHPSSATQLCTSKTDATNSLEQFGIPQQNIPIYDQSVEKNIKFGAGRAIELYKYMSTDSICPTYTNNYAQECLVELNTYVSDITALTTVAPCLSAFSGLITQRLDGQPSVEDEIEASIDTPILHASADLITNYSCNDCRHVWRDSAIYKAFVAIVERFYPNIADPFFIQVYADVISMCEACLGIDTNFSIEELNVIISICESLNLNLMGHRSTSRVLNRALSLLYGKFSDPMLQEMMGKYL</sequence>
<dbReference type="GeneID" id="5703182"/>
<protein>
    <submittedName>
        <fullName evidence="2">Uncharacterized protein</fullName>
    </submittedName>
</protein>
<gene>
    <name evidence="2" type="ORF">GL50803_0015993</name>
</gene>
<dbReference type="EMBL" id="AACB03000003">
    <property type="protein sequence ID" value="KAE8303188.1"/>
    <property type="molecule type" value="Genomic_DNA"/>
</dbReference>
<feature type="region of interest" description="Disordered" evidence="1">
    <location>
        <begin position="563"/>
        <end position="628"/>
    </location>
</feature>
<keyword evidence="3" id="KW-1185">Reference proteome</keyword>
<dbReference type="AlphaFoldDB" id="A8B3L5"/>
<dbReference type="Proteomes" id="UP000001548">
    <property type="component" value="Unassembled WGS sequence"/>
</dbReference>
<dbReference type="RefSeq" id="XP_001710253.1">
    <property type="nucleotide sequence ID" value="XM_001710201.1"/>
</dbReference>
<name>A8B3L5_GIAIC</name>
<comment type="caution">
    <text evidence="2">The sequence shown here is derived from an EMBL/GenBank/DDBJ whole genome shotgun (WGS) entry which is preliminary data.</text>
</comment>
<dbReference type="VEuPathDB" id="GiardiaDB:GL50803_15993"/>
<proteinExistence type="predicted"/>
<dbReference type="OMA" id="IPSAMHT"/>
<reference evidence="2 3" key="1">
    <citation type="journal article" date="2007" name="Science">
        <title>Genomic minimalism in the early diverging intestinal parasite Giardia lamblia.</title>
        <authorList>
            <person name="Morrison H.G."/>
            <person name="McArthur A.G."/>
            <person name="Gillin F.D."/>
            <person name="Aley S.B."/>
            <person name="Adam R.D."/>
            <person name="Olsen G.J."/>
            <person name="Best A.A."/>
            <person name="Cande W.Z."/>
            <person name="Chen F."/>
            <person name="Cipriano M.J."/>
            <person name="Davids B.J."/>
            <person name="Dawson S.C."/>
            <person name="Elmendorf H.G."/>
            <person name="Hehl A.B."/>
            <person name="Holder M.E."/>
            <person name="Huse S.M."/>
            <person name="Kim U.U."/>
            <person name="Lasek-Nesselquist E."/>
            <person name="Manning G."/>
            <person name="Nigam A."/>
            <person name="Nixon J.E."/>
            <person name="Palm D."/>
            <person name="Passamaneck N.E."/>
            <person name="Prabhu A."/>
            <person name="Reich C.I."/>
            <person name="Reiner D.S."/>
            <person name="Samuelson J."/>
            <person name="Svard S.G."/>
            <person name="Sogin M.L."/>
        </authorList>
    </citation>
    <scope>NUCLEOTIDE SEQUENCE [LARGE SCALE GENOMIC DNA]</scope>
    <source>
        <strain evidence="2 3">WB C6</strain>
    </source>
</reference>